<sequence length="59" mass="7025">MMMNKHQELRTRLIKLVEDFEMVKTGNEEYRETYLYLSTASKAFRSLDDVGAVRPDKRL</sequence>
<evidence type="ECO:0000313" key="1">
    <source>
        <dbReference type="EMBL" id="KZB63133.1"/>
    </source>
</evidence>
<reference evidence="1 2" key="1">
    <citation type="submission" date="2015-12" db="EMBL/GenBank/DDBJ databases">
        <title>Genome sequence of Thalassospira lucentensis MCCC 1A02072.</title>
        <authorList>
            <person name="Lu L."/>
            <person name="Lai Q."/>
            <person name="Shao Z."/>
            <person name="Qian P."/>
        </authorList>
    </citation>
    <scope>NUCLEOTIDE SEQUENCE [LARGE SCALE GENOMIC DNA]</scope>
    <source>
        <strain evidence="1 2">MCCC 1A02072</strain>
    </source>
</reference>
<dbReference type="RefSeq" id="WP_114120819.1">
    <property type="nucleotide sequence ID" value="NZ_LPVY01000019.1"/>
</dbReference>
<organism evidence="1 2">
    <name type="scientific">Thalassospira lucentensis</name>
    <dbReference type="NCBI Taxonomy" id="168935"/>
    <lineage>
        <taxon>Bacteria</taxon>
        <taxon>Pseudomonadati</taxon>
        <taxon>Pseudomonadota</taxon>
        <taxon>Alphaproteobacteria</taxon>
        <taxon>Rhodospirillales</taxon>
        <taxon>Thalassospiraceae</taxon>
        <taxon>Thalassospira</taxon>
    </lineage>
</organism>
<gene>
    <name evidence="1" type="ORF">AUP42_01700</name>
</gene>
<comment type="caution">
    <text evidence="1">The sequence shown here is derived from an EMBL/GenBank/DDBJ whole genome shotgun (WGS) entry which is preliminary data.</text>
</comment>
<evidence type="ECO:0000313" key="2">
    <source>
        <dbReference type="Proteomes" id="UP000076335"/>
    </source>
</evidence>
<dbReference type="EMBL" id="LPVY01000019">
    <property type="protein sequence ID" value="KZB63133.1"/>
    <property type="molecule type" value="Genomic_DNA"/>
</dbReference>
<accession>A0A154L3U8</accession>
<protein>
    <submittedName>
        <fullName evidence="1">Uncharacterized protein</fullName>
    </submittedName>
</protein>
<proteinExistence type="predicted"/>
<dbReference type="AlphaFoldDB" id="A0A154L3U8"/>
<name>A0A154L3U8_9PROT</name>
<dbReference type="Proteomes" id="UP000076335">
    <property type="component" value="Unassembled WGS sequence"/>
</dbReference>